<name>A0A1Y0IE23_9GAMM</name>
<keyword evidence="8" id="KW-1185">Reference proteome</keyword>
<dbReference type="GO" id="GO:0006935">
    <property type="term" value="P:chemotaxis"/>
    <property type="evidence" value="ECO:0007669"/>
    <property type="project" value="UniProtKB-ARBA"/>
</dbReference>
<evidence type="ECO:0000256" key="2">
    <source>
        <dbReference type="ARBA" id="ARBA00023224"/>
    </source>
</evidence>
<evidence type="ECO:0000259" key="6">
    <source>
        <dbReference type="PROSITE" id="PS50111"/>
    </source>
</evidence>
<dbReference type="PANTHER" id="PTHR32089:SF112">
    <property type="entry name" value="LYSOZYME-LIKE PROTEIN-RELATED"/>
    <property type="match status" value="1"/>
</dbReference>
<organism evidence="7 8">
    <name type="scientific">Oleiphilus messinensis</name>
    <dbReference type="NCBI Taxonomy" id="141451"/>
    <lineage>
        <taxon>Bacteria</taxon>
        <taxon>Pseudomonadati</taxon>
        <taxon>Pseudomonadota</taxon>
        <taxon>Gammaproteobacteria</taxon>
        <taxon>Oceanospirillales</taxon>
        <taxon>Oleiphilaceae</taxon>
        <taxon>Oleiphilus</taxon>
    </lineage>
</organism>
<evidence type="ECO:0000256" key="4">
    <source>
        <dbReference type="SAM" id="Coils"/>
    </source>
</evidence>
<evidence type="ECO:0000313" key="7">
    <source>
        <dbReference type="EMBL" id="ARU57624.1"/>
    </source>
</evidence>
<dbReference type="InterPro" id="IPR004089">
    <property type="entry name" value="MCPsignal_dom"/>
</dbReference>
<reference evidence="7 8" key="1">
    <citation type="submission" date="2017-05" db="EMBL/GenBank/DDBJ databases">
        <title>Genomic insights into alkan degradation activity of Oleiphilus messinensis.</title>
        <authorList>
            <person name="Kozyavkin S.A."/>
            <person name="Slesarev A.I."/>
            <person name="Golyshin P.N."/>
            <person name="Korzhenkov A."/>
            <person name="Golyshina O.N."/>
            <person name="Toshchakov S.V."/>
        </authorList>
    </citation>
    <scope>NUCLEOTIDE SEQUENCE [LARGE SCALE GENOMIC DNA]</scope>
    <source>
        <strain evidence="7 8">ME102</strain>
    </source>
</reference>
<feature type="transmembrane region" description="Helical" evidence="5">
    <location>
        <begin position="6"/>
        <end position="23"/>
    </location>
</feature>
<dbReference type="SUPFAM" id="SSF58104">
    <property type="entry name" value="Methyl-accepting chemotaxis protein (MCP) signaling domain"/>
    <property type="match status" value="1"/>
</dbReference>
<keyword evidence="4" id="KW-0175">Coiled coil</keyword>
<protein>
    <submittedName>
        <fullName evidence="7">Methyl-accepting chemotaxis sensory transducer</fullName>
    </submittedName>
</protein>
<dbReference type="Pfam" id="PF00015">
    <property type="entry name" value="MCPsignal"/>
    <property type="match status" value="1"/>
</dbReference>
<sequence length="251" mass="28948">MEITSLIFLALFAVVGVVALMLFKRTKALENELHNKTQDYEARLKDSIPISDVNYEKGQHQEEREQLKAAIRELENKLRSQQQRIDSESRDQEREYQQKLADIESENHSLKQYLNDRLKQVESELEDLSKLLATFERWHESLTQLMDHNAEMHKQNQEFFNIVKQIVILALNAAIEAARAGEHGRGFAVVADEVRNLAMRSQELSESYKENLNKNDLLTTATFQDIQAGGKMIVTDVSSTNAVVRDMMNRL</sequence>
<keyword evidence="2 3" id="KW-0807">Transducer</keyword>
<dbReference type="KEGG" id="ome:OLMES_3597"/>
<dbReference type="Gene3D" id="1.10.287.950">
    <property type="entry name" value="Methyl-accepting chemotaxis protein"/>
    <property type="match status" value="1"/>
</dbReference>
<dbReference type="Proteomes" id="UP000196027">
    <property type="component" value="Chromosome"/>
</dbReference>
<keyword evidence="5" id="KW-0812">Transmembrane</keyword>
<evidence type="ECO:0000313" key="8">
    <source>
        <dbReference type="Proteomes" id="UP000196027"/>
    </source>
</evidence>
<dbReference type="EMBL" id="CP021425">
    <property type="protein sequence ID" value="ARU57624.1"/>
    <property type="molecule type" value="Genomic_DNA"/>
</dbReference>
<accession>A0A1Y0IE23</accession>
<feature type="coiled-coil region" evidence="4">
    <location>
        <begin position="57"/>
        <end position="131"/>
    </location>
</feature>
<dbReference type="GO" id="GO:0007165">
    <property type="term" value="P:signal transduction"/>
    <property type="evidence" value="ECO:0007669"/>
    <property type="project" value="UniProtKB-KW"/>
</dbReference>
<dbReference type="PROSITE" id="PS50111">
    <property type="entry name" value="CHEMOTAXIS_TRANSDUC_2"/>
    <property type="match status" value="1"/>
</dbReference>
<proteinExistence type="predicted"/>
<dbReference type="PANTHER" id="PTHR32089">
    <property type="entry name" value="METHYL-ACCEPTING CHEMOTAXIS PROTEIN MCPB"/>
    <property type="match status" value="1"/>
</dbReference>
<dbReference type="RefSeq" id="WP_408635099.1">
    <property type="nucleotide sequence ID" value="NZ_CP021425.1"/>
</dbReference>
<keyword evidence="5" id="KW-1133">Transmembrane helix</keyword>
<evidence type="ECO:0000256" key="5">
    <source>
        <dbReference type="SAM" id="Phobius"/>
    </source>
</evidence>
<comment type="subcellular location">
    <subcellularLocation>
        <location evidence="1">Membrane</location>
    </subcellularLocation>
</comment>
<evidence type="ECO:0000256" key="1">
    <source>
        <dbReference type="ARBA" id="ARBA00004370"/>
    </source>
</evidence>
<evidence type="ECO:0000256" key="3">
    <source>
        <dbReference type="PROSITE-ProRule" id="PRU00284"/>
    </source>
</evidence>
<feature type="domain" description="Methyl-accepting transducer" evidence="6">
    <location>
        <begin position="119"/>
        <end position="251"/>
    </location>
</feature>
<gene>
    <name evidence="7" type="ORF">OLMES_3597</name>
</gene>
<dbReference type="AlphaFoldDB" id="A0A1Y0IE23"/>
<dbReference type="GO" id="GO:0016020">
    <property type="term" value="C:membrane"/>
    <property type="evidence" value="ECO:0007669"/>
    <property type="project" value="UniProtKB-SubCell"/>
</dbReference>
<keyword evidence="5" id="KW-0472">Membrane</keyword>